<dbReference type="GO" id="GO:0005813">
    <property type="term" value="C:centrosome"/>
    <property type="evidence" value="ECO:0007669"/>
    <property type="project" value="InterPro"/>
</dbReference>
<organism evidence="1">
    <name type="scientific">Pongo abelii</name>
    <name type="common">Sumatran orangutan</name>
    <name type="synonym">Pongo pygmaeus abelii</name>
    <dbReference type="NCBI Taxonomy" id="9601"/>
    <lineage>
        <taxon>Eukaryota</taxon>
        <taxon>Metazoa</taxon>
        <taxon>Chordata</taxon>
        <taxon>Craniata</taxon>
        <taxon>Vertebrata</taxon>
        <taxon>Euteleostomi</taxon>
        <taxon>Mammalia</taxon>
        <taxon>Eutheria</taxon>
        <taxon>Euarchontoglires</taxon>
        <taxon>Primates</taxon>
        <taxon>Haplorrhini</taxon>
        <taxon>Catarrhini</taxon>
        <taxon>Hominidae</taxon>
        <taxon>Pongo</taxon>
    </lineage>
</organism>
<dbReference type="PANTHER" id="PTHR13958">
    <property type="entry name" value="CENTROSOME-ASSOCIATED PROTEIN 350"/>
    <property type="match status" value="1"/>
</dbReference>
<dbReference type="EMBL" id="NDHI03003429">
    <property type="protein sequence ID" value="PNJ53618.1"/>
    <property type="molecule type" value="Genomic_DNA"/>
</dbReference>
<reference evidence="1" key="1">
    <citation type="submission" date="2017-12" db="EMBL/GenBank/DDBJ databases">
        <title>High-resolution comparative analysis of great ape genomes.</title>
        <authorList>
            <person name="Pollen A."/>
            <person name="Hastie A."/>
            <person name="Hormozdiari F."/>
            <person name="Dougherty M."/>
            <person name="Liu R."/>
            <person name="Chaisson M."/>
            <person name="Hoppe E."/>
            <person name="Hill C."/>
            <person name="Pang A."/>
            <person name="Hillier L."/>
            <person name="Baker C."/>
            <person name="Armstrong J."/>
            <person name="Shendure J."/>
            <person name="Paten B."/>
            <person name="Wilson R."/>
            <person name="Chao H."/>
            <person name="Schneider V."/>
            <person name="Ventura M."/>
            <person name="Kronenberg Z."/>
            <person name="Murali S."/>
            <person name="Gordon D."/>
            <person name="Cantsilieris S."/>
            <person name="Munson K."/>
            <person name="Nelson B."/>
            <person name="Raja A."/>
            <person name="Underwood J."/>
            <person name="Diekhans M."/>
            <person name="Fiddes I."/>
            <person name="Haussler D."/>
            <person name="Eichler E."/>
        </authorList>
    </citation>
    <scope>NUCLEOTIDE SEQUENCE [LARGE SCALE GENOMIC DNA]</scope>
    <source>
        <strain evidence="1">Susie</strain>
    </source>
</reference>
<dbReference type="GO" id="GO:0034453">
    <property type="term" value="P:microtubule anchoring"/>
    <property type="evidence" value="ECO:0007669"/>
    <property type="project" value="InterPro"/>
</dbReference>
<protein>
    <submittedName>
        <fullName evidence="1">CEP350 isoform 5</fullName>
    </submittedName>
</protein>
<sequence length="57" mass="6367">VHAESLQQVVQSQREVTEVLQEATCKIAAQQSETTRLTTDAARQICEEKSICFTLSE</sequence>
<accession>A0A2J8V7X2</accession>
<proteinExistence type="predicted"/>
<comment type="caution">
    <text evidence="1">The sequence shown here is derived from an EMBL/GenBank/DDBJ whole genome shotgun (WGS) entry which is preliminary data.</text>
</comment>
<dbReference type="InterPro" id="IPR028750">
    <property type="entry name" value="CEP350/CC187"/>
</dbReference>
<evidence type="ECO:0000313" key="1">
    <source>
        <dbReference type="EMBL" id="PNJ53618.1"/>
    </source>
</evidence>
<dbReference type="AlphaFoldDB" id="A0A2J8V7X2"/>
<gene>
    <name evidence="1" type="ORF">CR201_G0021653</name>
</gene>
<name>A0A2J8V7X2_PONAB</name>
<dbReference type="GO" id="GO:0008017">
    <property type="term" value="F:microtubule binding"/>
    <property type="evidence" value="ECO:0007669"/>
    <property type="project" value="InterPro"/>
</dbReference>
<dbReference type="PANTHER" id="PTHR13958:SF4">
    <property type="entry name" value="CENTROSOME-ASSOCIATED PROTEIN 350"/>
    <property type="match status" value="1"/>
</dbReference>
<feature type="non-terminal residue" evidence="1">
    <location>
        <position position="1"/>
    </location>
</feature>